<sequence length="71" mass="7760">MPGIREWLCAIEDKAGAGYRVEREPQPPYGWNLVDPSGAIVCSGTLDRLESWVIDRTASIAESTTGEPDQP</sequence>
<keyword evidence="2" id="KW-1185">Reference proteome</keyword>
<organism evidence="1 2">
    <name type="scientific">Nocardia terpenica</name>
    <dbReference type="NCBI Taxonomy" id="455432"/>
    <lineage>
        <taxon>Bacteria</taxon>
        <taxon>Bacillati</taxon>
        <taxon>Actinomycetota</taxon>
        <taxon>Actinomycetes</taxon>
        <taxon>Mycobacteriales</taxon>
        <taxon>Nocardiaceae</taxon>
        <taxon>Nocardia</taxon>
    </lineage>
</organism>
<accession>A0A164JXM0</accession>
<proteinExistence type="predicted"/>
<dbReference type="AlphaFoldDB" id="A0A164JXM0"/>
<evidence type="ECO:0000313" key="1">
    <source>
        <dbReference type="EMBL" id="KZM70822.1"/>
    </source>
</evidence>
<dbReference type="EMBL" id="LWGR01000013">
    <property type="protein sequence ID" value="KZM70822.1"/>
    <property type="molecule type" value="Genomic_DNA"/>
</dbReference>
<comment type="caution">
    <text evidence="1">The sequence shown here is derived from an EMBL/GenBank/DDBJ whole genome shotgun (WGS) entry which is preliminary data.</text>
</comment>
<protein>
    <submittedName>
        <fullName evidence="1">Uncharacterized protein</fullName>
    </submittedName>
</protein>
<gene>
    <name evidence="1" type="ORF">AWN90_40435</name>
</gene>
<evidence type="ECO:0000313" key="2">
    <source>
        <dbReference type="Proteomes" id="UP000076512"/>
    </source>
</evidence>
<reference evidence="1 2" key="1">
    <citation type="submission" date="2016-04" db="EMBL/GenBank/DDBJ databases">
        <authorList>
            <person name="Evans L.H."/>
            <person name="Alamgir A."/>
            <person name="Owens N."/>
            <person name="Weber N.D."/>
            <person name="Virtaneva K."/>
            <person name="Barbian K."/>
            <person name="Babar A."/>
            <person name="Rosenke K."/>
        </authorList>
    </citation>
    <scope>NUCLEOTIDE SEQUENCE [LARGE SCALE GENOMIC DNA]</scope>
    <source>
        <strain evidence="1 2">IFM 0406</strain>
    </source>
</reference>
<dbReference type="Proteomes" id="UP000076512">
    <property type="component" value="Unassembled WGS sequence"/>
</dbReference>
<name>A0A164JXM0_9NOCA</name>